<organism evidence="1 2">
    <name type="scientific">Steinernema carpocapsae</name>
    <name type="common">Entomopathogenic nematode</name>
    <dbReference type="NCBI Taxonomy" id="34508"/>
    <lineage>
        <taxon>Eukaryota</taxon>
        <taxon>Metazoa</taxon>
        <taxon>Ecdysozoa</taxon>
        <taxon>Nematoda</taxon>
        <taxon>Chromadorea</taxon>
        <taxon>Rhabditida</taxon>
        <taxon>Tylenchina</taxon>
        <taxon>Panagrolaimomorpha</taxon>
        <taxon>Strongyloidoidea</taxon>
        <taxon>Steinernematidae</taxon>
        <taxon>Steinernema</taxon>
    </lineage>
</organism>
<dbReference type="EMBL" id="AZBU02000003">
    <property type="protein sequence ID" value="TKR89848.1"/>
    <property type="molecule type" value="Genomic_DNA"/>
</dbReference>
<dbReference type="PANTHER" id="PTHR47204:SF1">
    <property type="entry name" value="RIBONUCLEASE H2 SUBUNIT C"/>
    <property type="match status" value="1"/>
</dbReference>
<accession>A0A4U5P1J7</accession>
<dbReference type="OrthoDB" id="6222486at2759"/>
<dbReference type="PANTHER" id="PTHR47204">
    <property type="entry name" value="OS02G0168900 PROTEIN"/>
    <property type="match status" value="1"/>
</dbReference>
<gene>
    <name evidence="1" type="ORF">L596_013889</name>
</gene>
<evidence type="ECO:0000313" key="1">
    <source>
        <dbReference type="EMBL" id="TKR89848.1"/>
    </source>
</evidence>
<evidence type="ECO:0000313" key="2">
    <source>
        <dbReference type="Proteomes" id="UP000298663"/>
    </source>
</evidence>
<reference evidence="1 2" key="1">
    <citation type="journal article" date="2015" name="Genome Biol.">
        <title>Comparative genomics of Steinernema reveals deeply conserved gene regulatory networks.</title>
        <authorList>
            <person name="Dillman A.R."/>
            <person name="Macchietto M."/>
            <person name="Porter C.F."/>
            <person name="Rogers A."/>
            <person name="Williams B."/>
            <person name="Antoshechkin I."/>
            <person name="Lee M.M."/>
            <person name="Goodwin Z."/>
            <person name="Lu X."/>
            <person name="Lewis E.E."/>
            <person name="Goodrich-Blair H."/>
            <person name="Stock S.P."/>
            <person name="Adams B.J."/>
            <person name="Sternberg P.W."/>
            <person name="Mortazavi A."/>
        </authorList>
    </citation>
    <scope>NUCLEOTIDE SEQUENCE [LARGE SCALE GENOMIC DNA]</scope>
    <source>
        <strain evidence="1 2">ALL</strain>
    </source>
</reference>
<sequence length="144" mass="16257">MSSIVFTGTDKPKDTAPVGDVHLLPCKLHYSGPANVSSYFLREKDASNPEEEYASFRGHWMHGVKFDKSNEKLDVFLMKETSSKKAQRVFAVEEKLDSFFIWHDDTINRAMHPVLRAINHIKLAEALAIESDEEDGNDTAENSS</sequence>
<protein>
    <submittedName>
        <fullName evidence="1">Uncharacterized protein</fullName>
    </submittedName>
</protein>
<dbReference type="Proteomes" id="UP000298663">
    <property type="component" value="Unassembled WGS sequence"/>
</dbReference>
<dbReference type="Pfam" id="PF08615">
    <property type="entry name" value="RNase_H2_suC"/>
    <property type="match status" value="1"/>
</dbReference>
<dbReference type="GO" id="GO:0032299">
    <property type="term" value="C:ribonuclease H2 complex"/>
    <property type="evidence" value="ECO:0007669"/>
    <property type="project" value="InterPro"/>
</dbReference>
<proteinExistence type="predicted"/>
<comment type="caution">
    <text evidence="1">The sequence shown here is derived from an EMBL/GenBank/DDBJ whole genome shotgun (WGS) entry which is preliminary data.</text>
</comment>
<dbReference type="CDD" id="cd09271">
    <property type="entry name" value="RNase_H2-C"/>
    <property type="match status" value="1"/>
</dbReference>
<dbReference type="Gene3D" id="2.40.128.680">
    <property type="match status" value="1"/>
</dbReference>
<reference evidence="1 2" key="2">
    <citation type="journal article" date="2019" name="G3 (Bethesda)">
        <title>Hybrid Assembly of the Genome of the Entomopathogenic Nematode Steinernema carpocapsae Identifies the X-Chromosome.</title>
        <authorList>
            <person name="Serra L."/>
            <person name="Macchietto M."/>
            <person name="Macias-Munoz A."/>
            <person name="McGill C.J."/>
            <person name="Rodriguez I.M."/>
            <person name="Rodriguez B."/>
            <person name="Murad R."/>
            <person name="Mortazavi A."/>
        </authorList>
    </citation>
    <scope>NUCLEOTIDE SEQUENCE [LARGE SCALE GENOMIC DNA]</scope>
    <source>
        <strain evidence="1 2">ALL</strain>
    </source>
</reference>
<keyword evidence="2" id="KW-1185">Reference proteome</keyword>
<dbReference type="STRING" id="34508.A0A4U5P1J7"/>
<dbReference type="GO" id="GO:0006401">
    <property type="term" value="P:RNA catabolic process"/>
    <property type="evidence" value="ECO:0007669"/>
    <property type="project" value="InterPro"/>
</dbReference>
<dbReference type="InterPro" id="IPR013924">
    <property type="entry name" value="RNase_H2_suC"/>
</dbReference>
<dbReference type="AlphaFoldDB" id="A0A4U5P1J7"/>
<name>A0A4U5P1J7_STECR</name>